<dbReference type="EMBL" id="DS268506">
    <property type="protein sequence ID" value="EFP13481.1"/>
    <property type="molecule type" value="Genomic_DNA"/>
</dbReference>
<accession>E3N0Y1</accession>
<dbReference type="InterPro" id="IPR040161">
    <property type="entry name" value="FB224"/>
</dbReference>
<evidence type="ECO:0000313" key="2">
    <source>
        <dbReference type="EMBL" id="EFP13481.1"/>
    </source>
</evidence>
<dbReference type="InterPro" id="IPR002900">
    <property type="entry name" value="DUF38/FTH_CAE_spp"/>
</dbReference>
<dbReference type="GO" id="GO:0045087">
    <property type="term" value="P:innate immune response"/>
    <property type="evidence" value="ECO:0007669"/>
    <property type="project" value="TreeGrafter"/>
</dbReference>
<dbReference type="Proteomes" id="UP000008281">
    <property type="component" value="Unassembled WGS sequence"/>
</dbReference>
<feature type="domain" description="DUF38" evidence="1">
    <location>
        <begin position="400"/>
        <end position="541"/>
    </location>
</feature>
<protein>
    <recommendedName>
        <fullName evidence="1">DUF38 domain-containing protein</fullName>
    </recommendedName>
</protein>
<dbReference type="OrthoDB" id="5908073at2759"/>
<evidence type="ECO:0000259" key="1">
    <source>
        <dbReference type="Pfam" id="PF01827"/>
    </source>
</evidence>
<keyword evidence="3" id="KW-1185">Reference proteome</keyword>
<dbReference type="HOGENOM" id="CLU_453606_0_0_1"/>
<dbReference type="InParanoid" id="E3N0Y1"/>
<sequence>MPFFPEPLTPRLKSCLKMISVTLHADTICLWLNFFCLSSGPIKIQYQQEETNTTVACKRNNFQAFMEDTDFVTVLREDLTDILEESEPELQELHIGFQESEGQMDRVLTSIQDVLKARKDKLKVKNIRLDVTKSEQLTTVLPYLDSETLKTVDLSLKGVVNLRDVLELDAWNEKNRLEMNVAMDTFSVMDLEALKENLIQQPTFDTVDIYYDHLHQYALESLHHNNQPLGISHNPNSHKISFSRAHIISPNVGPFSYFQKLFKANCFQVIPQMPSTSDSVSGVCGNYVIMRNILKYVGGVDIQSLRKVSRTIRNRVDFIREDPGIQKINISLKEHGKILVAYDDSKQIIYEKYGFGCSIGQQYIPQDYRSVFLNDFEIVLKNQRDVIKTARLNFSKDPSFMEMFKDHLKSRNQLLKVEALELEVSSQYEVLSILQFINPPTLKTLSLQASGYYPLPIGIDEVMKLEQWNYLETLIISSLIISTPVQEISFGNLVNAEILVDDVSMDDLFYLKEVEHETGLRKGKYLLNSTRLNKLKICFNFFTDSNNQNEQWPDFDQDVTGTWTFRIPNQNQFISVLYRPFQSVTFSRYEIPPEMDLMEMEV</sequence>
<proteinExistence type="predicted"/>
<evidence type="ECO:0000313" key="3">
    <source>
        <dbReference type="Proteomes" id="UP000008281"/>
    </source>
</evidence>
<dbReference type="AlphaFoldDB" id="E3N0Y1"/>
<dbReference type="PANTHER" id="PTHR23015:SF26">
    <property type="entry name" value="F-BOX DOMAIN-CONTAINING PROTEIN"/>
    <property type="match status" value="1"/>
</dbReference>
<name>E3N0Y1_CAERE</name>
<organism evidence="3">
    <name type="scientific">Caenorhabditis remanei</name>
    <name type="common">Caenorhabditis vulgaris</name>
    <dbReference type="NCBI Taxonomy" id="31234"/>
    <lineage>
        <taxon>Eukaryota</taxon>
        <taxon>Metazoa</taxon>
        <taxon>Ecdysozoa</taxon>
        <taxon>Nematoda</taxon>
        <taxon>Chromadorea</taxon>
        <taxon>Rhabditida</taxon>
        <taxon>Rhabditina</taxon>
        <taxon>Rhabditomorpha</taxon>
        <taxon>Rhabditoidea</taxon>
        <taxon>Rhabditidae</taxon>
        <taxon>Peloderinae</taxon>
        <taxon>Caenorhabditis</taxon>
    </lineage>
</organism>
<dbReference type="Pfam" id="PF01827">
    <property type="entry name" value="FTH"/>
    <property type="match status" value="2"/>
</dbReference>
<dbReference type="PANTHER" id="PTHR23015">
    <property type="entry name" value="UNCHARACTERIZED C.ELEGANS PROTEIN"/>
    <property type="match status" value="1"/>
</dbReference>
<feature type="domain" description="DUF38" evidence="1">
    <location>
        <begin position="106"/>
        <end position="179"/>
    </location>
</feature>
<reference evidence="2" key="1">
    <citation type="submission" date="2007-07" db="EMBL/GenBank/DDBJ databases">
        <title>PCAP assembly of the Caenorhabditis remanei genome.</title>
        <authorList>
            <consortium name="The Caenorhabditis remanei Sequencing Consortium"/>
            <person name="Wilson R.K."/>
        </authorList>
    </citation>
    <scope>NUCLEOTIDE SEQUENCE [LARGE SCALE GENOMIC DNA]</scope>
    <source>
        <strain evidence="2">PB4641</strain>
    </source>
</reference>
<gene>
    <name evidence="2" type="ORF">CRE_10503</name>
</gene>